<evidence type="ECO:0000256" key="3">
    <source>
        <dbReference type="ARBA" id="ARBA00023163"/>
    </source>
</evidence>
<comment type="caution">
    <text evidence="5">The sequence shown here is derived from an EMBL/GenBank/DDBJ whole genome shotgun (WGS) entry which is preliminary data.</text>
</comment>
<dbReference type="PANTHER" id="PTHR30146">
    <property type="entry name" value="LACI-RELATED TRANSCRIPTIONAL REPRESSOR"/>
    <property type="match status" value="1"/>
</dbReference>
<dbReference type="RefSeq" id="WP_006377076.1">
    <property type="nucleotide sequence ID" value="NZ_AEJB01000266.1"/>
</dbReference>
<evidence type="ECO:0000313" key="5">
    <source>
        <dbReference type="EMBL" id="ELP67772.1"/>
    </source>
</evidence>
<evidence type="ECO:0000259" key="4">
    <source>
        <dbReference type="Pfam" id="PF13377"/>
    </source>
</evidence>
<accession>L7F949</accession>
<dbReference type="InterPro" id="IPR046335">
    <property type="entry name" value="LacI/GalR-like_sensor"/>
</dbReference>
<dbReference type="PANTHER" id="PTHR30146:SF109">
    <property type="entry name" value="HTH-TYPE TRANSCRIPTIONAL REGULATOR GALS"/>
    <property type="match status" value="1"/>
</dbReference>
<proteinExistence type="predicted"/>
<evidence type="ECO:0000256" key="2">
    <source>
        <dbReference type="ARBA" id="ARBA00023125"/>
    </source>
</evidence>
<keyword evidence="2" id="KW-0238">DNA-binding</keyword>
<dbReference type="InterPro" id="IPR028082">
    <property type="entry name" value="Peripla_BP_I"/>
</dbReference>
<dbReference type="SUPFAM" id="SSF53822">
    <property type="entry name" value="Periplasmic binding protein-like I"/>
    <property type="match status" value="1"/>
</dbReference>
<keyword evidence="3" id="KW-0804">Transcription</keyword>
<dbReference type="GO" id="GO:0000976">
    <property type="term" value="F:transcription cis-regulatory region binding"/>
    <property type="evidence" value="ECO:0007669"/>
    <property type="project" value="TreeGrafter"/>
</dbReference>
<dbReference type="Pfam" id="PF13377">
    <property type="entry name" value="Peripla_BP_3"/>
    <property type="match status" value="1"/>
</dbReference>
<dbReference type="STRING" id="85558.T45_04530"/>
<protein>
    <recommendedName>
        <fullName evidence="4">Transcriptional regulator LacI/GalR-like sensor domain-containing protein</fullName>
    </recommendedName>
</protein>
<dbReference type="AlphaFoldDB" id="L7F949"/>
<dbReference type="Gene3D" id="3.40.50.2300">
    <property type="match status" value="1"/>
</dbReference>
<gene>
    <name evidence="5" type="ORF">STRTUCAR8_10006</name>
</gene>
<organism evidence="5 6">
    <name type="scientific">Streptomyces turgidiscabies (strain Car8)</name>
    <dbReference type="NCBI Taxonomy" id="698760"/>
    <lineage>
        <taxon>Bacteria</taxon>
        <taxon>Bacillati</taxon>
        <taxon>Actinomycetota</taxon>
        <taxon>Actinomycetes</taxon>
        <taxon>Kitasatosporales</taxon>
        <taxon>Streptomycetaceae</taxon>
        <taxon>Streptomyces</taxon>
    </lineage>
</organism>
<name>L7F949_STRT8</name>
<evidence type="ECO:0000313" key="6">
    <source>
        <dbReference type="Proteomes" id="UP000010931"/>
    </source>
</evidence>
<dbReference type="GO" id="GO:0003700">
    <property type="term" value="F:DNA-binding transcription factor activity"/>
    <property type="evidence" value="ECO:0007669"/>
    <property type="project" value="TreeGrafter"/>
</dbReference>
<feature type="domain" description="Transcriptional regulator LacI/GalR-like sensor" evidence="4">
    <location>
        <begin position="11"/>
        <end position="132"/>
    </location>
</feature>
<dbReference type="EMBL" id="AEJB01000266">
    <property type="protein sequence ID" value="ELP67772.1"/>
    <property type="molecule type" value="Genomic_DNA"/>
</dbReference>
<sequence length="133" mass="13985">MLQARHLVPAHVRLGYAVPDLTRLDVLVRPRLNGVRKVCDELGLPEPDVRTVPLETDGAAAAVKAWLAADPPVTAVCAFNDEAAMAVLAAPRSLGLRAPQDRAVIGVDDIPGAALAQPPLTTVVRDTEAMARG</sequence>
<keyword evidence="1" id="KW-0805">Transcription regulation</keyword>
<evidence type="ECO:0000256" key="1">
    <source>
        <dbReference type="ARBA" id="ARBA00023015"/>
    </source>
</evidence>
<reference evidence="5 6" key="1">
    <citation type="journal article" date="2011" name="Plasmid">
        <title>Streptomyces turgidiscabies Car8 contains a modular pathogenicity island that shares virulence genes with other actinobacterial plant pathogens.</title>
        <authorList>
            <person name="Huguet-Tapia J.C."/>
            <person name="Badger J.H."/>
            <person name="Loria R."/>
            <person name="Pettis G.S."/>
        </authorList>
    </citation>
    <scope>NUCLEOTIDE SEQUENCE [LARGE SCALE GENOMIC DNA]</scope>
    <source>
        <strain evidence="5 6">Car8</strain>
    </source>
</reference>
<dbReference type="GeneID" id="97403950"/>
<dbReference type="Proteomes" id="UP000010931">
    <property type="component" value="Unassembled WGS sequence"/>
</dbReference>
<keyword evidence="6" id="KW-1185">Reference proteome</keyword>
<dbReference type="PATRIC" id="fig|698760.3.peg.3502"/>